<evidence type="ECO:0000313" key="2">
    <source>
        <dbReference type="Proteomes" id="UP000318695"/>
    </source>
</evidence>
<proteinExistence type="predicted"/>
<protein>
    <submittedName>
        <fullName evidence="1">Uncharacterized protein</fullName>
    </submittedName>
</protein>
<name>A0A502JMK7_HAEHA</name>
<evidence type="ECO:0000313" key="1">
    <source>
        <dbReference type="EMBL" id="TPG98592.1"/>
    </source>
</evidence>
<dbReference type="RefSeq" id="WP_140578432.1">
    <property type="nucleotide sequence ID" value="NZ_SDPI01000035.1"/>
</dbReference>
<gene>
    <name evidence="1" type="ORF">EUX54_07515</name>
</gene>
<dbReference type="Proteomes" id="UP000318695">
    <property type="component" value="Unassembled WGS sequence"/>
</dbReference>
<dbReference type="EMBL" id="SDPI01000035">
    <property type="protein sequence ID" value="TPG98592.1"/>
    <property type="molecule type" value="Genomic_DNA"/>
</dbReference>
<dbReference type="AlphaFoldDB" id="A0A502JMK7"/>
<comment type="caution">
    <text evidence="1">The sequence shown here is derived from an EMBL/GenBank/DDBJ whole genome shotgun (WGS) entry which is preliminary data.</text>
</comment>
<sequence length="103" mass="11751">MTIDANNININDVNQIIINTKTITSIKSKKIEIFNYQYDIDSEDFEKLYISIENIENNLLKNIPQNNEDLNILEHLANKYPNIRSLISDIITITSPIISSIGG</sequence>
<accession>A0A502JMK7</accession>
<organism evidence="1 2">
    <name type="scientific">Haemophilus haemolyticus</name>
    <dbReference type="NCBI Taxonomy" id="726"/>
    <lineage>
        <taxon>Bacteria</taxon>
        <taxon>Pseudomonadati</taxon>
        <taxon>Pseudomonadota</taxon>
        <taxon>Gammaproteobacteria</taxon>
        <taxon>Pasteurellales</taxon>
        <taxon>Pasteurellaceae</taxon>
        <taxon>Haemophilus</taxon>
    </lineage>
</organism>
<reference evidence="1 2" key="1">
    <citation type="submission" date="2019-01" db="EMBL/GenBank/DDBJ databases">
        <title>Comparative genomic analysis identifies haemin-independent Haemophilus haemolyticus: a formal re-classification of Haemophilus intermedius.</title>
        <authorList>
            <person name="Harris T.M."/>
            <person name="Price E.P."/>
            <person name="Sarovich D.S."/>
            <person name="Norskov-Lauritsen N."/>
            <person name="Beissbarth J."/>
            <person name="Chang A.B."/>
            <person name="Smith-Vaughan H.C."/>
        </authorList>
    </citation>
    <scope>NUCLEOTIDE SEQUENCE [LARGE SCALE GENOMIC DNA]</scope>
    <source>
        <strain evidence="1 2">CCUG 30218</strain>
    </source>
</reference>